<sequence length="117" mass="12887">MSFPSLGMVGMGLRGDDLMKVHPENTIDDFAYGDIIETVAEGINVEKGAKLLVINRDQRNPTDFPLLVEAEDGRTFWITVWNVKPTGVNVADQLPPEPTDLYPIVEDEEGVSESGEL</sequence>
<evidence type="ECO:0000313" key="3">
    <source>
        <dbReference type="Proteomes" id="UP000595268"/>
    </source>
</evidence>
<feature type="compositionally biased region" description="Acidic residues" evidence="1">
    <location>
        <begin position="105"/>
        <end position="117"/>
    </location>
</feature>
<dbReference type="Proteomes" id="UP000595268">
    <property type="component" value="Segment"/>
</dbReference>
<protein>
    <submittedName>
        <fullName evidence="2">Uncharacterized protein</fullName>
    </submittedName>
</protein>
<feature type="region of interest" description="Disordered" evidence="1">
    <location>
        <begin position="92"/>
        <end position="117"/>
    </location>
</feature>
<name>A0A7T6ZM07_9CAUD</name>
<keyword evidence="3" id="KW-1185">Reference proteome</keyword>
<proteinExistence type="predicted"/>
<reference evidence="2 3" key="1">
    <citation type="submission" date="2020-12" db="EMBL/GenBank/DDBJ databases">
        <authorList>
            <person name="Rakov C."/>
            <person name="Alkalay-Oren S."/>
            <person name="Coppenhagen-Glazer S."/>
            <person name="Hazan R."/>
        </authorList>
    </citation>
    <scope>NUCLEOTIDE SEQUENCE [LARGE SCALE GENOMIC DNA]</scope>
</reference>
<evidence type="ECO:0000313" key="2">
    <source>
        <dbReference type="EMBL" id="QQK88341.1"/>
    </source>
</evidence>
<evidence type="ECO:0000256" key="1">
    <source>
        <dbReference type="SAM" id="MobiDB-lite"/>
    </source>
</evidence>
<accession>A0A7T6ZM07</accession>
<dbReference type="EMBL" id="MW358928">
    <property type="protein sequence ID" value="QQK88341.1"/>
    <property type="molecule type" value="Genomic_DNA"/>
</dbReference>
<organism evidence="2 3">
    <name type="scientific">Providencia phage PSTRCR_120</name>
    <dbReference type="NCBI Taxonomy" id="2800826"/>
    <lineage>
        <taxon>Viruses</taxon>
        <taxon>Duplodnaviria</taxon>
        <taxon>Heunggongvirae</taxon>
        <taxon>Uroviricota</taxon>
        <taxon>Caudoviricetes</taxon>
        <taxon>Autographivirales</taxon>
        <taxon>Autotranscriptaviridae</taxon>
        <taxon>Studiervirinae</taxon>
        <taxon>Solymavirus</taxon>
        <taxon>Solymavirus PSTRCR120</taxon>
    </lineage>
</organism>